<keyword evidence="1" id="KW-1133">Transmembrane helix</keyword>
<dbReference type="InterPro" id="IPR043502">
    <property type="entry name" value="DNA/RNA_pol_sf"/>
</dbReference>
<dbReference type="Gene3D" id="3.30.70.270">
    <property type="match status" value="1"/>
</dbReference>
<comment type="caution">
    <text evidence="2">The sequence shown here is derived from an EMBL/GenBank/DDBJ whole genome shotgun (WGS) entry which is preliminary data.</text>
</comment>
<evidence type="ECO:0000313" key="3">
    <source>
        <dbReference type="Proteomes" id="UP001189429"/>
    </source>
</evidence>
<feature type="non-terminal residue" evidence="2">
    <location>
        <position position="1"/>
    </location>
</feature>
<dbReference type="InterPro" id="IPR043128">
    <property type="entry name" value="Rev_trsase/Diguanyl_cyclase"/>
</dbReference>
<dbReference type="SUPFAM" id="SSF56672">
    <property type="entry name" value="DNA/RNA polymerases"/>
    <property type="match status" value="1"/>
</dbReference>
<feature type="transmembrane region" description="Helical" evidence="1">
    <location>
        <begin position="198"/>
        <end position="218"/>
    </location>
</feature>
<keyword evidence="1" id="KW-0812">Transmembrane</keyword>
<organism evidence="2 3">
    <name type="scientific">Prorocentrum cordatum</name>
    <dbReference type="NCBI Taxonomy" id="2364126"/>
    <lineage>
        <taxon>Eukaryota</taxon>
        <taxon>Sar</taxon>
        <taxon>Alveolata</taxon>
        <taxon>Dinophyceae</taxon>
        <taxon>Prorocentrales</taxon>
        <taxon>Prorocentraceae</taxon>
        <taxon>Prorocentrum</taxon>
    </lineage>
</organism>
<evidence type="ECO:0008006" key="4">
    <source>
        <dbReference type="Google" id="ProtNLM"/>
    </source>
</evidence>
<dbReference type="EMBL" id="CAUYUJ010005377">
    <property type="protein sequence ID" value="CAK0813435.1"/>
    <property type="molecule type" value="Genomic_DNA"/>
</dbReference>
<dbReference type="Gene3D" id="3.10.10.10">
    <property type="entry name" value="HIV Type 1 Reverse Transcriptase, subunit A, domain 1"/>
    <property type="match status" value="1"/>
</dbReference>
<evidence type="ECO:0000256" key="1">
    <source>
        <dbReference type="SAM" id="Phobius"/>
    </source>
</evidence>
<feature type="transmembrane region" description="Helical" evidence="1">
    <location>
        <begin position="127"/>
        <end position="146"/>
    </location>
</feature>
<protein>
    <recommendedName>
        <fullName evidence="4">RNA-directed RNA polymerase</fullName>
    </recommendedName>
</protein>
<evidence type="ECO:0000313" key="2">
    <source>
        <dbReference type="EMBL" id="CAK0813435.1"/>
    </source>
</evidence>
<proteinExistence type="predicted"/>
<dbReference type="PANTHER" id="PTHR48125">
    <property type="entry name" value="LP07818P1"/>
    <property type="match status" value="1"/>
</dbReference>
<sequence>VRRALVAPGCARGACLQGLGTVNWGSLAEVLSQVSGQWITGMHLACKKHCRNMSHAWSPPAPRRTFPTQATPTAHFLPAFPAGAMDFLVTSWPRGDRLAASGAAPGAAAELYEERERHFLGAARGRVAASVAFVLIVMEVAGLFALDPGQTPVLRRSVACSWAAVHGPLGSGEARLLAALAVHRTSSPTFGPGWATEFVVVLAVSAFAYGIVVGGYFFKSSLTAPVEVPPLGAMAARAAGQFHYVRYNVGGPAIYHERLTLLPGYILAPDDDDYAESVLAGGDLRSAHDSAGQGDAIVGVAANNLYKFRRLPSAAVVWAAVRRGVAQGHGPLPPSPFNLELSADNVLGVAAGVLALPDPLGAAPAAAAPGALALAGAAAPPAGAPGPPAAAAAALEGGVGVAGPDPRVMAAVLDARGLRNMPFSDAVKRQTETPRADWPVKGPRTTMWVLHFMLRMAGGAMAWHNRWMAMMQALETDDAAKLHETLCRVIETSLCHDQLIICELASYEFLSRQLQLVEERFFEERARRTHPAPEAKGRAKDGAAAAAADVSSEIGHFLGTGETMGNLCICPALMDWVADQMKSEAAVATERREAREGGGLATCNRFVSLTSLAPSPSRLHLAWSCPGEVTIASVTFFRFLFSQWMGVTIFRLVVGLVCAPPKARAGESGATRDCLLSTGSTAARTSPPMPGEGVPPPAAQAASVDYIAGLYRDFELPAAYSERGRDCEASLVEVLAQAPGYAGDSGRVRPYSVPLVAWPESTKAVSTCGVVSEADSIVLQDWRQSMLNPESVAAELRESLGVVRPSVDPELRFKPKSYAEFLKQLEAHDMITWRVSSEQSSFSTGLFFVQKSNGKLRLVFDTRLANCSFSCPPATRLPTPSAWASLDCDDSFQFAQGDIQCAFYHLRLPAGMESLFSLPPINNIFLGLKSVSGVRLGIDDCVQPLVTVVPMGWSWAFHLCQSALTRALSDVGFGSDDMILDGGCPRPLVAEKDAVCAGYVDNFCVVSRCAETATSLARAVADLLTARGLPVSEFSPAVSKGVFTGLEIDGASGIIRVRPDRLARTRQAVLGLLKRGRASAGALSVLVGHCTWGMILRRDVLSIFNAVYRFMGAVGPHPGPLWPSVVGELSAAVALVPLWGASTRSAESPNAGDIVMGMLCLPDHAPYGFFEVPESIYGAEGWNTIHSSRHTRRGCDILQYEAEALGEVIKAARGKRDHPGPLTLLRGGLSVLEANAVSESTGKNYHASALRFLNWCLWTARDFKNSVELDTILVVFFVHLLLDGCDSATGRVAMASPKRHLPSMLMGSRPLPRAFRALQGWAKLVPPQMRLPLPRVAMFAIVGVLLSQGPLSQAVFVRIAFDACLRPSEAYRLTAASLIAPRYAKRASMQQRLALLDPALVDFGQKVESDPLGLMDVMAKTGIFSLPLPPLRPVSASAPVQATAMPYLIMLCTCVPDRIRRVCEARGLGTVAVNVARHRLDGLADPQVLKALIGWVRASAVLGTEAIDFAACDVFFAVELNRGHSVTRCLSGWRASAHSSSWSCCARAI</sequence>
<keyword evidence="1" id="KW-0472">Membrane</keyword>
<accession>A0ABN9R3V7</accession>
<name>A0ABN9R3V7_9DINO</name>
<gene>
    <name evidence="2" type="ORF">PCOR1329_LOCUS17357</name>
</gene>
<dbReference type="PANTHER" id="PTHR48125:SF10">
    <property type="entry name" value="OS12G0136300 PROTEIN"/>
    <property type="match status" value="1"/>
</dbReference>
<keyword evidence="3" id="KW-1185">Reference proteome</keyword>
<reference evidence="2" key="1">
    <citation type="submission" date="2023-10" db="EMBL/GenBank/DDBJ databases">
        <authorList>
            <person name="Chen Y."/>
            <person name="Shah S."/>
            <person name="Dougan E. K."/>
            <person name="Thang M."/>
            <person name="Chan C."/>
        </authorList>
    </citation>
    <scope>NUCLEOTIDE SEQUENCE [LARGE SCALE GENOMIC DNA]</scope>
</reference>
<dbReference type="Proteomes" id="UP001189429">
    <property type="component" value="Unassembled WGS sequence"/>
</dbReference>